<name>A0ABM4H4I2_ODOVR</name>
<dbReference type="PROSITE" id="PS00226">
    <property type="entry name" value="IF_ROD_1"/>
    <property type="match status" value="1"/>
</dbReference>
<keyword evidence="1" id="KW-0416">Keratin</keyword>
<dbReference type="PROSITE" id="PS51842">
    <property type="entry name" value="IF_ROD_2"/>
    <property type="match status" value="1"/>
</dbReference>
<dbReference type="InterPro" id="IPR018039">
    <property type="entry name" value="IF_conserved"/>
</dbReference>
<dbReference type="PANTHER" id="PTHR45616:SF17">
    <property type="entry name" value="KERATIN, TYPE II CUTICULAR HB4"/>
    <property type="match status" value="1"/>
</dbReference>
<keyword evidence="8" id="KW-1185">Reference proteome</keyword>
<dbReference type="InterPro" id="IPR003054">
    <property type="entry name" value="Keratin_II"/>
</dbReference>
<evidence type="ECO:0000313" key="8">
    <source>
        <dbReference type="Proteomes" id="UP001652640"/>
    </source>
</evidence>
<evidence type="ECO:0000256" key="3">
    <source>
        <dbReference type="ARBA" id="ARBA00023054"/>
    </source>
</evidence>
<feature type="region of interest" description="Disordered" evidence="6">
    <location>
        <begin position="620"/>
        <end position="645"/>
    </location>
</feature>
<reference evidence="9" key="2">
    <citation type="submission" date="2025-08" db="UniProtKB">
        <authorList>
            <consortium name="RefSeq"/>
        </authorList>
    </citation>
    <scope>IDENTIFICATION</scope>
    <source>
        <tissue evidence="9">Tongue muscle</tissue>
    </source>
</reference>
<feature type="coiled-coil region" evidence="5">
    <location>
        <begin position="213"/>
        <end position="345"/>
    </location>
</feature>
<dbReference type="Gene3D" id="1.20.5.1160">
    <property type="entry name" value="Vasodilator-stimulated phosphoprotein"/>
    <property type="match status" value="1"/>
</dbReference>
<evidence type="ECO:0000313" key="9">
    <source>
        <dbReference type="RefSeq" id="XP_070310477.1"/>
    </source>
</evidence>
<keyword evidence="2 4" id="KW-0403">Intermediate filament</keyword>
<organism evidence="8 9">
    <name type="scientific">Odocoileus virginianus</name>
    <name type="common">White-tailed deer</name>
    <dbReference type="NCBI Taxonomy" id="9874"/>
    <lineage>
        <taxon>Eukaryota</taxon>
        <taxon>Metazoa</taxon>
        <taxon>Chordata</taxon>
        <taxon>Craniata</taxon>
        <taxon>Vertebrata</taxon>
        <taxon>Euteleostomi</taxon>
        <taxon>Mammalia</taxon>
        <taxon>Eutheria</taxon>
        <taxon>Laurasiatheria</taxon>
        <taxon>Artiodactyla</taxon>
        <taxon>Ruminantia</taxon>
        <taxon>Pecora</taxon>
        <taxon>Cervidae</taxon>
        <taxon>Odocoileinae</taxon>
        <taxon>Odocoileus</taxon>
    </lineage>
</organism>
<evidence type="ECO:0000259" key="7">
    <source>
        <dbReference type="PROSITE" id="PS51842"/>
    </source>
</evidence>
<reference evidence="8" key="1">
    <citation type="journal article" date="2022" name="J. Hered.">
        <title>A De Novo Chromosome-Level Genome Assembly of the White-Tailed Deer, Odocoileus Virginianus.</title>
        <authorList>
            <person name="London E.W."/>
            <person name="Roca A.L."/>
            <person name="Novakofski J.E."/>
            <person name="Mateus-Pinilla N.E."/>
        </authorList>
    </citation>
    <scope>NUCLEOTIDE SEQUENCE [LARGE SCALE GENOMIC DNA]</scope>
</reference>
<protein>
    <submittedName>
        <fullName evidence="9">Keratin, type II cuticular Hb4 isoform X1</fullName>
    </submittedName>
</protein>
<feature type="domain" description="IF rod" evidence="7">
    <location>
        <begin position="209"/>
        <end position="520"/>
    </location>
</feature>
<feature type="coiled-coil region" evidence="5">
    <location>
        <begin position="418"/>
        <end position="498"/>
    </location>
</feature>
<dbReference type="SMART" id="SM01391">
    <property type="entry name" value="Filament"/>
    <property type="match status" value="1"/>
</dbReference>
<dbReference type="Gene3D" id="1.20.5.170">
    <property type="match status" value="1"/>
</dbReference>
<dbReference type="Proteomes" id="UP001652640">
    <property type="component" value="Chromosome 24"/>
</dbReference>
<evidence type="ECO:0000256" key="5">
    <source>
        <dbReference type="SAM" id="Coils"/>
    </source>
</evidence>
<dbReference type="Gene3D" id="1.20.5.500">
    <property type="entry name" value="Single helix bin"/>
    <property type="match status" value="1"/>
</dbReference>
<comment type="similarity">
    <text evidence="4">Belongs to the intermediate filament family.</text>
</comment>
<dbReference type="GeneID" id="110151490"/>
<accession>A0ABM4H4I2</accession>
<evidence type="ECO:0000256" key="1">
    <source>
        <dbReference type="ARBA" id="ARBA00022744"/>
    </source>
</evidence>
<dbReference type="PANTHER" id="PTHR45616">
    <property type="entry name" value="GATA-TYPE DOMAIN-CONTAINING PROTEIN"/>
    <property type="match status" value="1"/>
</dbReference>
<sequence>MALVKSSYSLSKVLIESQVSIQSSTSSPRHRQVGPIMPLSRTEKVHIFLSIYNTRNLHRVSSGRCVGNFSSCSAVTPQNLNRFRTSSVSCRSGPSFRGLSSFGSRSVISFGSCSPRIAAVCPRPTCYGVGFGDASGAGLGFGAGSCVGLGFGARSGLGYGFCSPGFGYRVGGVGGPAAPSITAVTVNQSLLTPLNLEIDPNAQRVKRDEKEQIKTLNNKFASFIDKVRFLEQQNKLLETKWSFLQEQKCAKSNLEPLFESYITNLRRQLDVVNSDQARLEAERNHMQDALEGFKKKYEEEVGLRANAENEFVALKKDVDTAFLSKADLEANVDTLIQEIDFLKTLYAAEIQLLQSHISETSVIVKMDNSRDLNVDGIIADIKAQYEEIARRSRADAEAWYQTKYEEMRVTAGQHCDNLRSTRDEINELNRLIQRLKAEIEHAKAQRCKLEAAVAEAEQQGEAALNDAKCKLAELEGALQQAKQDMARQLKEYQELMNVKLALDIEIATYRRLLEGEEIRICEGVGPVDIAVSSSRGGLVCGPESLFSSSSLCRGGVTISGSSSSSNIRSSGFCSSSVGGARVVGGGDLLGAGSRGGSVLVGEACAPSVPCPLPTEGGFSSCSGGRSSRSSTVRFVSTTTSHRTKY</sequence>
<dbReference type="RefSeq" id="XP_070310477.1">
    <property type="nucleotide sequence ID" value="XM_070454376.1"/>
</dbReference>
<evidence type="ECO:0000256" key="6">
    <source>
        <dbReference type="SAM" id="MobiDB-lite"/>
    </source>
</evidence>
<keyword evidence="3 5" id="KW-0175">Coiled coil</keyword>
<dbReference type="InterPro" id="IPR039008">
    <property type="entry name" value="IF_rod_dom"/>
</dbReference>
<proteinExistence type="inferred from homology"/>
<dbReference type="Pfam" id="PF16208">
    <property type="entry name" value="Keratin_2_head"/>
    <property type="match status" value="1"/>
</dbReference>
<dbReference type="PRINTS" id="PR01276">
    <property type="entry name" value="TYPE2KERATIN"/>
</dbReference>
<dbReference type="InterPro" id="IPR032444">
    <property type="entry name" value="Keratin_2_head"/>
</dbReference>
<evidence type="ECO:0000256" key="2">
    <source>
        <dbReference type="ARBA" id="ARBA00022754"/>
    </source>
</evidence>
<evidence type="ECO:0000256" key="4">
    <source>
        <dbReference type="RuleBase" id="RU000685"/>
    </source>
</evidence>
<gene>
    <name evidence="9" type="primary">KRT84</name>
</gene>
<dbReference type="SUPFAM" id="SSF64593">
    <property type="entry name" value="Intermediate filament protein, coiled coil region"/>
    <property type="match status" value="3"/>
</dbReference>
<dbReference type="Pfam" id="PF00038">
    <property type="entry name" value="Filament"/>
    <property type="match status" value="1"/>
</dbReference>